<evidence type="ECO:0000313" key="1">
    <source>
        <dbReference type="EMBL" id="QJA68900.1"/>
    </source>
</evidence>
<name>A0A6M3JGJ3_9ZZZZ</name>
<proteinExistence type="predicted"/>
<gene>
    <name evidence="1" type="ORF">MM415A05479_0006</name>
</gene>
<sequence length="106" mass="12045">MSDELRDFCNRLHEQLREKGTEIERLRECIESLACQFGIVSNGMLMSGSLSAMEEAFEILGWDDPRPAPPYMVCDEPGCLSARSCGWPSPKGYRHTCGKHYRQSDE</sequence>
<organism evidence="1">
    <name type="scientific">viral metagenome</name>
    <dbReference type="NCBI Taxonomy" id="1070528"/>
    <lineage>
        <taxon>unclassified sequences</taxon>
        <taxon>metagenomes</taxon>
        <taxon>organismal metagenomes</taxon>
    </lineage>
</organism>
<accession>A0A6M3JGJ3</accession>
<reference evidence="1" key="1">
    <citation type="submission" date="2020-03" db="EMBL/GenBank/DDBJ databases">
        <title>The deep terrestrial virosphere.</title>
        <authorList>
            <person name="Holmfeldt K."/>
            <person name="Nilsson E."/>
            <person name="Simone D."/>
            <person name="Lopez-Fernandez M."/>
            <person name="Wu X."/>
            <person name="de Brujin I."/>
            <person name="Lundin D."/>
            <person name="Andersson A."/>
            <person name="Bertilsson S."/>
            <person name="Dopson M."/>
        </authorList>
    </citation>
    <scope>NUCLEOTIDE SEQUENCE</scope>
    <source>
        <strain evidence="1">MM415A05479</strain>
    </source>
</reference>
<dbReference type="AlphaFoldDB" id="A0A6M3JGJ3"/>
<dbReference type="EMBL" id="MT141659">
    <property type="protein sequence ID" value="QJA68900.1"/>
    <property type="molecule type" value="Genomic_DNA"/>
</dbReference>
<protein>
    <submittedName>
        <fullName evidence="1">Uncharacterized protein</fullName>
    </submittedName>
</protein>